<sequence>MASEKKQANVKSLLQLISRQENILLLGYGKISHPALEKLRFELKKQKSILRVVKNNLLEKAIKRLAEKNKNIREFAKKFLPIRNSTAVVSLPKDYSVTLKTLSDFIKKEKNISFKCALIENLTHDDKATGRIAQLPSRIELLGKIIGSFKSPTSRLVYALKFNTNKIVYILKQKGK</sequence>
<dbReference type="InterPro" id="IPR047865">
    <property type="entry name" value="Ribosomal_uL10_bac_type"/>
</dbReference>
<keyword evidence="3" id="KW-0687">Ribonucleoprotein</keyword>
<dbReference type="InterPro" id="IPR001790">
    <property type="entry name" value="Ribosomal_uL10"/>
</dbReference>
<proteinExistence type="inferred from homology"/>
<comment type="similarity">
    <text evidence="1">Belongs to the universal ribosomal protein uL10 family.</text>
</comment>
<evidence type="ECO:0000256" key="2">
    <source>
        <dbReference type="ARBA" id="ARBA00022980"/>
    </source>
</evidence>
<dbReference type="Gene3D" id="6.10.250.290">
    <property type="match status" value="1"/>
</dbReference>
<protein>
    <recommendedName>
        <fullName evidence="4">Large ribosomal subunit protein uL10</fullName>
    </recommendedName>
    <alternativeName>
        <fullName evidence="5">50S ribosomal protein L10</fullName>
    </alternativeName>
</protein>
<evidence type="ECO:0000313" key="7">
    <source>
        <dbReference type="Proteomes" id="UP000183758"/>
    </source>
</evidence>
<dbReference type="SUPFAM" id="SSF160369">
    <property type="entry name" value="Ribosomal protein L10-like"/>
    <property type="match status" value="1"/>
</dbReference>
<dbReference type="GO" id="GO:1990904">
    <property type="term" value="C:ribonucleoprotein complex"/>
    <property type="evidence" value="ECO:0007669"/>
    <property type="project" value="UniProtKB-KW"/>
</dbReference>
<evidence type="ECO:0000256" key="1">
    <source>
        <dbReference type="ARBA" id="ARBA00008889"/>
    </source>
</evidence>
<dbReference type="AlphaFoldDB" id="A0A1J5HFM3"/>
<dbReference type="Proteomes" id="UP000183758">
    <property type="component" value="Unassembled WGS sequence"/>
</dbReference>
<dbReference type="EMBL" id="MNZM01000069">
    <property type="protein sequence ID" value="OIP83961.1"/>
    <property type="molecule type" value="Genomic_DNA"/>
</dbReference>
<dbReference type="InterPro" id="IPR043141">
    <property type="entry name" value="Ribosomal_uL10-like_sf"/>
</dbReference>
<evidence type="ECO:0000256" key="5">
    <source>
        <dbReference type="ARBA" id="ARBA00035502"/>
    </source>
</evidence>
<evidence type="ECO:0000256" key="4">
    <source>
        <dbReference type="ARBA" id="ARBA00035202"/>
    </source>
</evidence>
<dbReference type="NCBIfam" id="NF000955">
    <property type="entry name" value="PRK00099.1-1"/>
    <property type="match status" value="1"/>
</dbReference>
<gene>
    <name evidence="6" type="ORF">AUK04_02860</name>
</gene>
<reference evidence="6 7" key="1">
    <citation type="journal article" date="2016" name="Environ. Microbiol.">
        <title>Genomic resolution of a cold subsurface aquifer community provides metabolic insights for novel microbes adapted to high CO concentrations.</title>
        <authorList>
            <person name="Probst A.J."/>
            <person name="Castelle C.J."/>
            <person name="Singh A."/>
            <person name="Brown C.T."/>
            <person name="Anantharaman K."/>
            <person name="Sharon I."/>
            <person name="Hug L.A."/>
            <person name="Burstein D."/>
            <person name="Emerson J.B."/>
            <person name="Thomas B.C."/>
            <person name="Banfield J.F."/>
        </authorList>
    </citation>
    <scope>NUCLEOTIDE SEQUENCE [LARGE SCALE GENOMIC DNA]</scope>
    <source>
        <strain evidence="6">CG2_30_33_16</strain>
    </source>
</reference>
<dbReference type="PANTHER" id="PTHR11560">
    <property type="entry name" value="39S RIBOSOMAL PROTEIN L10, MITOCHONDRIAL"/>
    <property type="match status" value="1"/>
</dbReference>
<dbReference type="Pfam" id="PF00466">
    <property type="entry name" value="Ribosomal_L10"/>
    <property type="match status" value="1"/>
</dbReference>
<name>A0A1J5HFM3_9BACT</name>
<evidence type="ECO:0000256" key="3">
    <source>
        <dbReference type="ARBA" id="ARBA00023274"/>
    </source>
</evidence>
<evidence type="ECO:0000313" key="6">
    <source>
        <dbReference type="EMBL" id="OIP83961.1"/>
    </source>
</evidence>
<organism evidence="6 7">
    <name type="scientific">Candidatus Roizmanbacteria bacterium CG2_30_33_16</name>
    <dbReference type="NCBI Taxonomy" id="1805340"/>
    <lineage>
        <taxon>Bacteria</taxon>
        <taxon>Candidatus Roizmaniibacteriota</taxon>
    </lineage>
</organism>
<dbReference type="Gene3D" id="3.30.70.1730">
    <property type="match status" value="1"/>
</dbReference>
<accession>A0A1J5HFM3</accession>
<dbReference type="GO" id="GO:0005840">
    <property type="term" value="C:ribosome"/>
    <property type="evidence" value="ECO:0007669"/>
    <property type="project" value="UniProtKB-KW"/>
</dbReference>
<comment type="caution">
    <text evidence="6">The sequence shown here is derived from an EMBL/GenBank/DDBJ whole genome shotgun (WGS) entry which is preliminary data.</text>
</comment>
<keyword evidence="2 6" id="KW-0689">Ribosomal protein</keyword>